<evidence type="ECO:0000313" key="1">
    <source>
        <dbReference type="EMBL" id="QGG49746.1"/>
    </source>
</evidence>
<reference evidence="1 2" key="1">
    <citation type="submission" date="2019-11" db="EMBL/GenBank/DDBJ databases">
        <title>Whole Genome Sequencing and Comparative Genomic Analyses of Lysinibacillus pakistanensis LZH-9, a Halotolerant Strain with Excellent COD Removal Capability.</title>
        <authorList>
            <person name="Zhou H."/>
        </authorList>
    </citation>
    <scope>NUCLEOTIDE SEQUENCE [LARGE SCALE GENOMIC DNA]</scope>
    <source>
        <strain evidence="1 2">LZH-9</strain>
    </source>
</reference>
<accession>A0ABX6D4P4</accession>
<protein>
    <submittedName>
        <fullName evidence="1">Uncharacterized protein</fullName>
    </submittedName>
</protein>
<dbReference type="RefSeq" id="WP_369594411.1">
    <property type="nucleotide sequence ID" value="NZ_CP045835.1"/>
</dbReference>
<sequence length="78" mass="9523">MTEKEYLEFKNLISMGDELNFYYKNDEYWISHIQDKSFLSRTKDSYTQEFCGHKELFEHATIESKKISEVYPELRQLK</sequence>
<organism evidence="1 2">
    <name type="scientific">Lysinibacillus pakistanensis</name>
    <dbReference type="NCBI Taxonomy" id="759811"/>
    <lineage>
        <taxon>Bacteria</taxon>
        <taxon>Bacillati</taxon>
        <taxon>Bacillota</taxon>
        <taxon>Bacilli</taxon>
        <taxon>Bacillales</taxon>
        <taxon>Bacillaceae</taxon>
        <taxon>Lysinibacillus</taxon>
    </lineage>
</organism>
<dbReference type="Proteomes" id="UP000373269">
    <property type="component" value="Chromosome"/>
</dbReference>
<evidence type="ECO:0000313" key="2">
    <source>
        <dbReference type="Proteomes" id="UP000373269"/>
    </source>
</evidence>
<gene>
    <name evidence="1" type="ORF">GDS87_01845</name>
</gene>
<proteinExistence type="predicted"/>
<name>A0ABX6D4P4_9BACI</name>
<keyword evidence="2" id="KW-1185">Reference proteome</keyword>
<dbReference type="EMBL" id="CP045835">
    <property type="protein sequence ID" value="QGG49746.1"/>
    <property type="molecule type" value="Genomic_DNA"/>
</dbReference>